<proteinExistence type="predicted"/>
<sequence>MNEGLIKQLGLNLGANGLPYEFPWHPILVHFTLGLFIIAILFDWAGTLFYLTKPILKFLGLRARRANFYDLGWYNLVAATFITFFTVTAGFFEIMLAQPSLTQKSSWGLGAGSTMILHGVGGILLLSAIAILTVWRGYQRYCWRKTQIRQVQWSYLGIGFLMLIILFIHGTLGAQMGDEFAIHNTAASLLQKGQNPNQVLRGL</sequence>
<gene>
    <name evidence="3" type="ORF">CY0110_26772</name>
</gene>
<feature type="transmembrane region" description="Helical" evidence="1">
    <location>
        <begin position="155"/>
        <end position="174"/>
    </location>
</feature>
<keyword evidence="4" id="KW-1185">Reference proteome</keyword>
<organism evidence="3 4">
    <name type="scientific">Crocosphaera chwakensis CCY0110</name>
    <dbReference type="NCBI Taxonomy" id="391612"/>
    <lineage>
        <taxon>Bacteria</taxon>
        <taxon>Bacillati</taxon>
        <taxon>Cyanobacteriota</taxon>
        <taxon>Cyanophyceae</taxon>
        <taxon>Oscillatoriophycideae</taxon>
        <taxon>Chroococcales</taxon>
        <taxon>Aphanothecaceae</taxon>
        <taxon>Crocosphaera</taxon>
        <taxon>Crocosphaera chwakensis</taxon>
    </lineage>
</organism>
<feature type="transmembrane region" description="Helical" evidence="1">
    <location>
        <begin position="27"/>
        <end position="51"/>
    </location>
</feature>
<dbReference type="OrthoDB" id="421623at2"/>
<dbReference type="eggNOG" id="COG4244">
    <property type="taxonomic scope" value="Bacteria"/>
</dbReference>
<dbReference type="AlphaFoldDB" id="A3IST0"/>
<evidence type="ECO:0000313" key="4">
    <source>
        <dbReference type="Proteomes" id="UP000003781"/>
    </source>
</evidence>
<feature type="transmembrane region" description="Helical" evidence="1">
    <location>
        <begin position="72"/>
        <end position="95"/>
    </location>
</feature>
<accession>A3IST0</accession>
<comment type="caution">
    <text evidence="3">The sequence shown here is derived from an EMBL/GenBank/DDBJ whole genome shotgun (WGS) entry which is preliminary data.</text>
</comment>
<dbReference type="Proteomes" id="UP000003781">
    <property type="component" value="Unassembled WGS sequence"/>
</dbReference>
<name>A3IST0_9CHRO</name>
<reference evidence="3 4" key="1">
    <citation type="submission" date="2007-03" db="EMBL/GenBank/DDBJ databases">
        <authorList>
            <person name="Stal L."/>
            <person name="Ferriera S."/>
            <person name="Johnson J."/>
            <person name="Kravitz S."/>
            <person name="Beeson K."/>
            <person name="Sutton G."/>
            <person name="Rogers Y.-H."/>
            <person name="Friedman R."/>
            <person name="Frazier M."/>
            <person name="Venter J.C."/>
        </authorList>
    </citation>
    <scope>NUCLEOTIDE SEQUENCE [LARGE SCALE GENOMIC DNA]</scope>
    <source>
        <strain evidence="3 4">CCY0110</strain>
    </source>
</reference>
<keyword evidence="1" id="KW-0812">Transmembrane</keyword>
<dbReference type="Pfam" id="PF09990">
    <property type="entry name" value="DUF2231"/>
    <property type="match status" value="1"/>
</dbReference>
<dbReference type="InterPro" id="IPR019251">
    <property type="entry name" value="DUF2231_TM"/>
</dbReference>
<dbReference type="RefSeq" id="WP_008276433.1">
    <property type="nucleotide sequence ID" value="NZ_AAXW01000024.1"/>
</dbReference>
<protein>
    <recommendedName>
        <fullName evidence="2">DUF2231 domain-containing protein</fullName>
    </recommendedName>
</protein>
<evidence type="ECO:0000259" key="2">
    <source>
        <dbReference type="Pfam" id="PF09990"/>
    </source>
</evidence>
<feature type="domain" description="DUF2231" evidence="2">
    <location>
        <begin position="22"/>
        <end position="185"/>
    </location>
</feature>
<dbReference type="EMBL" id="AAXW01000024">
    <property type="protein sequence ID" value="EAZ90500.1"/>
    <property type="molecule type" value="Genomic_DNA"/>
</dbReference>
<evidence type="ECO:0000256" key="1">
    <source>
        <dbReference type="SAM" id="Phobius"/>
    </source>
</evidence>
<evidence type="ECO:0000313" key="3">
    <source>
        <dbReference type="EMBL" id="EAZ90500.1"/>
    </source>
</evidence>
<feature type="transmembrane region" description="Helical" evidence="1">
    <location>
        <begin position="115"/>
        <end position="135"/>
    </location>
</feature>
<keyword evidence="1" id="KW-1133">Transmembrane helix</keyword>
<keyword evidence="1" id="KW-0472">Membrane</keyword>